<proteinExistence type="predicted"/>
<reference evidence="1" key="1">
    <citation type="submission" date="2014-09" db="EMBL/GenBank/DDBJ databases">
        <authorList>
            <person name="Magalhaes I.L.F."/>
            <person name="Oliveira U."/>
            <person name="Santos F.R."/>
            <person name="Vidigal T.H.D.A."/>
            <person name="Brescovit A.D."/>
            <person name="Santos A.J."/>
        </authorList>
    </citation>
    <scope>NUCLEOTIDE SEQUENCE</scope>
    <source>
        <tissue evidence="1">Shoot tissue taken approximately 20 cm above the soil surface</tissue>
    </source>
</reference>
<evidence type="ECO:0000313" key="1">
    <source>
        <dbReference type="EMBL" id="JAD50902.1"/>
    </source>
</evidence>
<dbReference type="AlphaFoldDB" id="A0A0A9AUX3"/>
<accession>A0A0A9AUX3</accession>
<name>A0A0A9AUX3_ARUDO</name>
<dbReference type="EMBL" id="GBRH01246993">
    <property type="protein sequence ID" value="JAD50902.1"/>
    <property type="molecule type" value="Transcribed_RNA"/>
</dbReference>
<organism evidence="1">
    <name type="scientific">Arundo donax</name>
    <name type="common">Giant reed</name>
    <name type="synonym">Donax arundinaceus</name>
    <dbReference type="NCBI Taxonomy" id="35708"/>
    <lineage>
        <taxon>Eukaryota</taxon>
        <taxon>Viridiplantae</taxon>
        <taxon>Streptophyta</taxon>
        <taxon>Embryophyta</taxon>
        <taxon>Tracheophyta</taxon>
        <taxon>Spermatophyta</taxon>
        <taxon>Magnoliopsida</taxon>
        <taxon>Liliopsida</taxon>
        <taxon>Poales</taxon>
        <taxon>Poaceae</taxon>
        <taxon>PACMAD clade</taxon>
        <taxon>Arundinoideae</taxon>
        <taxon>Arundineae</taxon>
        <taxon>Arundo</taxon>
    </lineage>
</organism>
<reference evidence="1" key="2">
    <citation type="journal article" date="2015" name="Data Brief">
        <title>Shoot transcriptome of the giant reed, Arundo donax.</title>
        <authorList>
            <person name="Barrero R.A."/>
            <person name="Guerrero F.D."/>
            <person name="Moolhuijzen P."/>
            <person name="Goolsby J.A."/>
            <person name="Tidwell J."/>
            <person name="Bellgard S.E."/>
            <person name="Bellgard M.I."/>
        </authorList>
    </citation>
    <scope>NUCLEOTIDE SEQUENCE</scope>
    <source>
        <tissue evidence="1">Shoot tissue taken approximately 20 cm above the soil surface</tissue>
    </source>
</reference>
<protein>
    <submittedName>
        <fullName evidence="1">Uncharacterized protein</fullName>
    </submittedName>
</protein>
<sequence length="36" mass="4373">MYSHFIATYILVRHHTRCWVCLFEVGTLYLHSTFKV</sequence>